<dbReference type="GO" id="GO:0046872">
    <property type="term" value="F:metal ion binding"/>
    <property type="evidence" value="ECO:0007669"/>
    <property type="project" value="UniProtKB-KW"/>
</dbReference>
<evidence type="ECO:0000256" key="1">
    <source>
        <dbReference type="ARBA" id="ARBA00004123"/>
    </source>
</evidence>
<evidence type="ECO:0000256" key="6">
    <source>
        <dbReference type="ARBA" id="ARBA00023159"/>
    </source>
</evidence>
<dbReference type="PANTHER" id="PTHR31604">
    <property type="entry name" value="PROTEIN LATERAL ROOT PRIMORDIUM 1"/>
    <property type="match status" value="1"/>
</dbReference>
<evidence type="ECO:0000313" key="10">
    <source>
        <dbReference type="Proteomes" id="UP000215914"/>
    </source>
</evidence>
<name>A0A251V090_HELAN</name>
<keyword evidence="10" id="KW-1185">Reference proteome</keyword>
<dbReference type="GO" id="GO:0003677">
    <property type="term" value="F:DNA binding"/>
    <property type="evidence" value="ECO:0000318"/>
    <property type="project" value="GO_Central"/>
</dbReference>
<dbReference type="EMBL" id="CM007893">
    <property type="protein sequence ID" value="OTG28021.1"/>
    <property type="molecule type" value="Genomic_DNA"/>
</dbReference>
<organism evidence="9 10">
    <name type="scientific">Helianthus annuus</name>
    <name type="common">Common sunflower</name>
    <dbReference type="NCBI Taxonomy" id="4232"/>
    <lineage>
        <taxon>Eukaryota</taxon>
        <taxon>Viridiplantae</taxon>
        <taxon>Streptophyta</taxon>
        <taxon>Embryophyta</taxon>
        <taxon>Tracheophyta</taxon>
        <taxon>Spermatophyta</taxon>
        <taxon>Magnoliopsida</taxon>
        <taxon>eudicotyledons</taxon>
        <taxon>Gunneridae</taxon>
        <taxon>Pentapetalae</taxon>
        <taxon>asterids</taxon>
        <taxon>campanulids</taxon>
        <taxon>Asterales</taxon>
        <taxon>Asteraceae</taxon>
        <taxon>Asteroideae</taxon>
        <taxon>Heliantheae alliance</taxon>
        <taxon>Heliantheae</taxon>
        <taxon>Helianthus</taxon>
    </lineage>
</organism>
<keyword evidence="7" id="KW-0539">Nucleus</keyword>
<dbReference type="GO" id="GO:0003700">
    <property type="term" value="F:DNA-binding transcription factor activity"/>
    <property type="evidence" value="ECO:0007669"/>
    <property type="project" value="InterPro"/>
</dbReference>
<evidence type="ECO:0000313" key="8">
    <source>
        <dbReference type="EMBL" id="KAF5809246.1"/>
    </source>
</evidence>
<evidence type="ECO:0000256" key="7">
    <source>
        <dbReference type="ARBA" id="ARBA00023242"/>
    </source>
</evidence>
<dbReference type="Proteomes" id="UP000215914">
    <property type="component" value="Chromosome 4"/>
</dbReference>
<dbReference type="GO" id="GO:0005634">
    <property type="term" value="C:nucleus"/>
    <property type="evidence" value="ECO:0000318"/>
    <property type="project" value="GO_Central"/>
</dbReference>
<sequence>MSRFFSLGGGSIIKDEQDQHEDIHEASVVAPNSLPLVINDEIYNKGFDVWQQYYYLHPHRYQLHRQQQQYDLGYAEGDNSTGARGNSNVMRQGGYGMVGGEYGGVGSGGGGGTNCQDCGNQAKKDCQYMRCRTCCKSRGFQCQTHVKSTWVPAAKRRERQLQLASVSQQHHNLGDHQLSLMMRGSDSGGAGGSDQNLKRLREDQHIVATAGGGGGVVVNLQSTHHQNISTGKDCSFVLNIFSRNKQNP</sequence>
<dbReference type="GO" id="GO:0045893">
    <property type="term" value="P:positive regulation of DNA-templated transcription"/>
    <property type="evidence" value="ECO:0000318"/>
    <property type="project" value="GO_Central"/>
</dbReference>
<keyword evidence="5" id="KW-0238">DNA-binding</keyword>
<proteinExistence type="inferred from homology"/>
<dbReference type="InParanoid" id="A0A251V090"/>
<gene>
    <name evidence="9" type="ORF">HannXRQ_Chr04g0106521</name>
    <name evidence="8" type="ORF">HanXRQr2_Chr04g0154941</name>
</gene>
<comment type="subcellular location">
    <subcellularLocation>
        <location evidence="1">Nucleus</location>
    </subcellularLocation>
</comment>
<dbReference type="Pfam" id="PF05142">
    <property type="entry name" value="DUF702"/>
    <property type="match status" value="1"/>
</dbReference>
<keyword evidence="3" id="KW-0479">Metal-binding</keyword>
<dbReference type="PANTHER" id="PTHR31604:SF4">
    <property type="entry name" value="PROTEIN SHORT INTERNODES"/>
    <property type="match status" value="1"/>
</dbReference>
<dbReference type="Gramene" id="mRNA:HanXRQr2_Chr04g0154941">
    <property type="protein sequence ID" value="mRNA:HanXRQr2_Chr04g0154941"/>
    <property type="gene ID" value="HanXRQr2_Chr04g0154941"/>
</dbReference>
<dbReference type="NCBIfam" id="TIGR01623">
    <property type="entry name" value="put_zinc_LRP1"/>
    <property type="match status" value="1"/>
</dbReference>
<protein>
    <submittedName>
        <fullName evidence="8">Transcription factor STY-LRP1 family</fullName>
    </submittedName>
</protein>
<evidence type="ECO:0000256" key="5">
    <source>
        <dbReference type="ARBA" id="ARBA00023125"/>
    </source>
</evidence>
<reference evidence="9" key="2">
    <citation type="submission" date="2017-02" db="EMBL/GenBank/DDBJ databases">
        <title>Sunflower complete genome.</title>
        <authorList>
            <person name="Langlade N."/>
            <person name="Munos S."/>
        </authorList>
    </citation>
    <scope>NUCLEOTIDE SEQUENCE [LARGE SCALE GENOMIC DNA]</scope>
    <source>
        <tissue evidence="9">Leaves</tissue>
    </source>
</reference>
<evidence type="ECO:0000313" key="9">
    <source>
        <dbReference type="EMBL" id="OTG28021.1"/>
    </source>
</evidence>
<dbReference type="InterPro" id="IPR007818">
    <property type="entry name" value="SHI"/>
</dbReference>
<dbReference type="AlphaFoldDB" id="A0A251V090"/>
<accession>A0A251V090</accession>
<evidence type="ECO:0000256" key="4">
    <source>
        <dbReference type="ARBA" id="ARBA00022833"/>
    </source>
</evidence>
<reference evidence="8" key="3">
    <citation type="submission" date="2020-06" db="EMBL/GenBank/DDBJ databases">
        <title>Helianthus annuus Genome sequencing and assembly Release 2.</title>
        <authorList>
            <person name="Gouzy J."/>
            <person name="Langlade N."/>
            <person name="Munos S."/>
        </authorList>
    </citation>
    <scope>NUCLEOTIDE SEQUENCE</scope>
    <source>
        <tissue evidence="8">Leaves</tissue>
    </source>
</reference>
<keyword evidence="6" id="KW-0010">Activator</keyword>
<reference evidence="8 10" key="1">
    <citation type="journal article" date="2017" name="Nature">
        <title>The sunflower genome provides insights into oil metabolism, flowering and Asterid evolution.</title>
        <authorList>
            <person name="Badouin H."/>
            <person name="Gouzy J."/>
            <person name="Grassa C.J."/>
            <person name="Murat F."/>
            <person name="Staton S.E."/>
            <person name="Cottret L."/>
            <person name="Lelandais-Briere C."/>
            <person name="Owens G.L."/>
            <person name="Carrere S."/>
            <person name="Mayjonade B."/>
            <person name="Legrand L."/>
            <person name="Gill N."/>
            <person name="Kane N.C."/>
            <person name="Bowers J.E."/>
            <person name="Hubner S."/>
            <person name="Bellec A."/>
            <person name="Berard A."/>
            <person name="Berges H."/>
            <person name="Blanchet N."/>
            <person name="Boniface M.C."/>
            <person name="Brunel D."/>
            <person name="Catrice O."/>
            <person name="Chaidir N."/>
            <person name="Claudel C."/>
            <person name="Donnadieu C."/>
            <person name="Faraut T."/>
            <person name="Fievet G."/>
            <person name="Helmstetter N."/>
            <person name="King M."/>
            <person name="Knapp S.J."/>
            <person name="Lai Z."/>
            <person name="Le Paslier M.C."/>
            <person name="Lippi Y."/>
            <person name="Lorenzon L."/>
            <person name="Mandel J.R."/>
            <person name="Marage G."/>
            <person name="Marchand G."/>
            <person name="Marquand E."/>
            <person name="Bret-Mestries E."/>
            <person name="Morien E."/>
            <person name="Nambeesan S."/>
            <person name="Nguyen T."/>
            <person name="Pegot-Espagnet P."/>
            <person name="Pouilly N."/>
            <person name="Raftis F."/>
            <person name="Sallet E."/>
            <person name="Schiex T."/>
            <person name="Thomas J."/>
            <person name="Vandecasteele C."/>
            <person name="Vares D."/>
            <person name="Vear F."/>
            <person name="Vautrin S."/>
            <person name="Crespi M."/>
            <person name="Mangin B."/>
            <person name="Burke J.M."/>
            <person name="Salse J."/>
            <person name="Munos S."/>
            <person name="Vincourt P."/>
            <person name="Rieseberg L.H."/>
            <person name="Langlade N.B."/>
        </authorList>
    </citation>
    <scope>NUCLEOTIDE SEQUENCE [LARGE SCALE GENOMIC DNA]</scope>
    <source>
        <strain evidence="10">cv. SF193</strain>
        <tissue evidence="8">Leaves</tissue>
    </source>
</reference>
<keyword evidence="4" id="KW-0862">Zinc</keyword>
<dbReference type="EMBL" id="MNCJ02000319">
    <property type="protein sequence ID" value="KAF5809246.1"/>
    <property type="molecule type" value="Genomic_DNA"/>
</dbReference>
<evidence type="ECO:0000256" key="2">
    <source>
        <dbReference type="ARBA" id="ARBA00006911"/>
    </source>
</evidence>
<evidence type="ECO:0000256" key="3">
    <source>
        <dbReference type="ARBA" id="ARBA00022723"/>
    </source>
</evidence>
<comment type="similarity">
    <text evidence="2">Belongs to the SHI protein family.</text>
</comment>
<dbReference type="InterPro" id="IPR006510">
    <property type="entry name" value="Znf_LRP1"/>
</dbReference>